<proteinExistence type="predicted"/>
<evidence type="ECO:0000259" key="1">
    <source>
        <dbReference type="Pfam" id="PF03374"/>
    </source>
</evidence>
<dbReference type="GeneID" id="61054900"/>
<dbReference type="NCBIfam" id="TIGR02681">
    <property type="entry name" value="phage_pRha"/>
    <property type="match status" value="1"/>
</dbReference>
<dbReference type="Pfam" id="PF09669">
    <property type="entry name" value="Phage_pRha"/>
    <property type="match status" value="1"/>
</dbReference>
<dbReference type="EMBL" id="QGGH01000011">
    <property type="protein sequence ID" value="PWJ88404.1"/>
    <property type="molecule type" value="Genomic_DNA"/>
</dbReference>
<accession>A0A8E3B2X7</accession>
<dbReference type="Proteomes" id="UP000245631">
    <property type="component" value="Unassembled WGS sequence"/>
</dbReference>
<organism evidence="2 3">
    <name type="scientific">Rhizobium loti</name>
    <name type="common">Mesorhizobium loti</name>
    <dbReference type="NCBI Taxonomy" id="381"/>
    <lineage>
        <taxon>Bacteria</taxon>
        <taxon>Pseudomonadati</taxon>
        <taxon>Pseudomonadota</taxon>
        <taxon>Alphaproteobacteria</taxon>
        <taxon>Hyphomicrobiales</taxon>
        <taxon>Phyllobacteriaceae</taxon>
        <taxon>Mesorhizobium</taxon>
    </lineage>
</organism>
<dbReference type="InterPro" id="IPR005039">
    <property type="entry name" value="Ant_C"/>
</dbReference>
<dbReference type="AlphaFoldDB" id="A0A8E3B2X7"/>
<gene>
    <name evidence="2" type="ORF">C8D77_111127</name>
</gene>
<evidence type="ECO:0000313" key="3">
    <source>
        <dbReference type="Proteomes" id="UP000245631"/>
    </source>
</evidence>
<dbReference type="InterPro" id="IPR014054">
    <property type="entry name" value="Phage_regulatory_Rha"/>
</dbReference>
<protein>
    <submittedName>
        <fullName evidence="2">Rha family phage regulatory protein</fullName>
    </submittedName>
</protein>
<feature type="domain" description="Antirepressor protein C-terminal" evidence="1">
    <location>
        <begin position="152"/>
        <end position="256"/>
    </location>
</feature>
<comment type="caution">
    <text evidence="2">The sequence shown here is derived from an EMBL/GenBank/DDBJ whole genome shotgun (WGS) entry which is preliminary data.</text>
</comment>
<dbReference type="GO" id="GO:0003677">
    <property type="term" value="F:DNA binding"/>
    <property type="evidence" value="ECO:0007669"/>
    <property type="project" value="InterPro"/>
</dbReference>
<evidence type="ECO:0000313" key="2">
    <source>
        <dbReference type="EMBL" id="PWJ88404.1"/>
    </source>
</evidence>
<sequence>MIESTDIAQAQQPRYMDPTPVVFERNGEVYANSRDVAAYFEKEHRHVLDAIDNLIKAEPNLGLLKFRQTPYVEAQNGQTYRSYEIHRDGFTLLAMGFTGPKALRFKIRYIDRFNEMEASLRKSAPPIVDLNDPSSLRTLLLSYSDQNIELKKEVDQLRPSHEALERISEADGSFCITDAAKALQMRPKDLFAWLRQNGWIYRRSGSAHDLGYQSKTSSGLLEHKITTVLRGDGSEKVTEQVRITAKGMTRLAVLIKPAVRLIGEKQ</sequence>
<name>A0A8E3B2X7_RHILI</name>
<dbReference type="Pfam" id="PF03374">
    <property type="entry name" value="ANT"/>
    <property type="match status" value="1"/>
</dbReference>
<reference evidence="2 3" key="1">
    <citation type="submission" date="2018-05" db="EMBL/GenBank/DDBJ databases">
        <title>Genomic Encyclopedia of Type Strains, Phase IV (KMG-IV): sequencing the most valuable type-strain genomes for metagenomic binning, comparative biology and taxonomic classification.</title>
        <authorList>
            <person name="Goeker M."/>
        </authorList>
    </citation>
    <scope>NUCLEOTIDE SEQUENCE [LARGE SCALE GENOMIC DNA]</scope>
    <source>
        <strain evidence="2 3">DSM 2626</strain>
    </source>
</reference>
<dbReference type="RefSeq" id="WP_109670456.1">
    <property type="nucleotide sequence ID" value="NZ_QGGH01000011.1"/>
</dbReference>